<dbReference type="KEGG" id="slau:SLA_7337"/>
<accession>A0A169PMK4</accession>
<sequence>MTALLILLGILTACAVLLIVVLLRRTTSSTENADGLRTEQTAREQAHMDRSNFSTMAVHSSLPTMTDHHHRRP</sequence>
<name>A0A169PMK4_STRLU</name>
<reference evidence="2 3" key="1">
    <citation type="journal article" date="2016" name="Genome Announc.">
        <title>Complete Genome Sequence of Thiostrepton-Producing Streptomyces laurentii ATCC 31255.</title>
        <authorList>
            <person name="Doi K."/>
            <person name="Fujino Y."/>
            <person name="Nagayoshi Y."/>
            <person name="Ohshima T."/>
            <person name="Ogata S."/>
        </authorList>
    </citation>
    <scope>NUCLEOTIDE SEQUENCE [LARGE SCALE GENOMIC DNA]</scope>
    <source>
        <strain evidence="2 3">ATCC 31255</strain>
    </source>
</reference>
<feature type="compositionally biased region" description="Polar residues" evidence="1">
    <location>
        <begin position="51"/>
        <end position="64"/>
    </location>
</feature>
<evidence type="ECO:0000313" key="3">
    <source>
        <dbReference type="Proteomes" id="UP000217676"/>
    </source>
</evidence>
<evidence type="ECO:0000313" key="2">
    <source>
        <dbReference type="EMBL" id="BAU88203.1"/>
    </source>
</evidence>
<gene>
    <name evidence="2" type="ORF">SLA_7337</name>
</gene>
<dbReference type="EMBL" id="AP017424">
    <property type="protein sequence ID" value="BAU88203.1"/>
    <property type="molecule type" value="Genomic_DNA"/>
</dbReference>
<keyword evidence="3" id="KW-1185">Reference proteome</keyword>
<dbReference type="AlphaFoldDB" id="A0A169PMK4"/>
<protein>
    <submittedName>
        <fullName evidence="2">Uncharacterized protein</fullName>
    </submittedName>
</protein>
<organism evidence="2 3">
    <name type="scientific">Streptomyces laurentii</name>
    <dbReference type="NCBI Taxonomy" id="39478"/>
    <lineage>
        <taxon>Bacteria</taxon>
        <taxon>Bacillati</taxon>
        <taxon>Actinomycetota</taxon>
        <taxon>Actinomycetes</taxon>
        <taxon>Kitasatosporales</taxon>
        <taxon>Streptomycetaceae</taxon>
        <taxon>Streptomyces</taxon>
    </lineage>
</organism>
<evidence type="ECO:0000256" key="1">
    <source>
        <dbReference type="SAM" id="MobiDB-lite"/>
    </source>
</evidence>
<feature type="region of interest" description="Disordered" evidence="1">
    <location>
        <begin position="28"/>
        <end position="73"/>
    </location>
</feature>
<dbReference type="Proteomes" id="UP000217676">
    <property type="component" value="Chromosome"/>
</dbReference>
<feature type="compositionally biased region" description="Basic and acidic residues" evidence="1">
    <location>
        <begin position="34"/>
        <end position="50"/>
    </location>
</feature>
<proteinExistence type="predicted"/>